<dbReference type="Pfam" id="PF14014">
    <property type="entry name" value="DUF4230"/>
    <property type="match status" value="1"/>
</dbReference>
<evidence type="ECO:0000313" key="2">
    <source>
        <dbReference type="Proteomes" id="UP000240608"/>
    </source>
</evidence>
<dbReference type="Proteomes" id="UP000240608">
    <property type="component" value="Unassembled WGS sequence"/>
</dbReference>
<evidence type="ECO:0000313" key="1">
    <source>
        <dbReference type="EMBL" id="PTB97920.1"/>
    </source>
</evidence>
<dbReference type="EMBL" id="PYVU01000002">
    <property type="protein sequence ID" value="PTB97920.1"/>
    <property type="molecule type" value="Genomic_DNA"/>
</dbReference>
<reference evidence="1 2" key="1">
    <citation type="submission" date="2018-03" db="EMBL/GenBank/DDBJ databases">
        <title>Cross-interface Injection: A General Nanoliter Liquid Handling Method Applied to Single Cells Genome Amplification Automated Nanoliter Liquid Handling Applied to Single Cell Multiple Displacement Amplification.</title>
        <authorList>
            <person name="Yun J."/>
            <person name="Xu P."/>
            <person name="Xu J."/>
            <person name="Dai X."/>
            <person name="Wang Y."/>
            <person name="Zheng X."/>
            <person name="Cao C."/>
            <person name="Yi Q."/>
            <person name="Zhu Y."/>
            <person name="Wang L."/>
            <person name="Dong Z."/>
            <person name="Huang Y."/>
            <person name="Huang L."/>
            <person name="Du W."/>
        </authorList>
    </citation>
    <scope>NUCLEOTIDE SEQUENCE [LARGE SCALE GENOMIC DNA]</scope>
    <source>
        <strain evidence="1 2">Z-D1-2</strain>
    </source>
</reference>
<feature type="non-terminal residue" evidence="1">
    <location>
        <position position="1"/>
    </location>
</feature>
<dbReference type="InterPro" id="IPR025324">
    <property type="entry name" value="DUF4230"/>
</dbReference>
<organism evidence="1 2">
    <name type="scientific">Marivirga lumbricoides</name>
    <dbReference type="NCBI Taxonomy" id="1046115"/>
    <lineage>
        <taxon>Bacteria</taxon>
        <taxon>Pseudomonadati</taxon>
        <taxon>Bacteroidota</taxon>
        <taxon>Cytophagia</taxon>
        <taxon>Cytophagales</taxon>
        <taxon>Marivirgaceae</taxon>
        <taxon>Marivirga</taxon>
    </lineage>
</organism>
<gene>
    <name evidence="1" type="ORF">C9994_00400</name>
</gene>
<accession>A0A2T4DVU0</accession>
<dbReference type="AlphaFoldDB" id="A0A2T4DVU0"/>
<protein>
    <submittedName>
        <fullName evidence="1">Uncharacterized protein</fullName>
    </submittedName>
</protein>
<comment type="caution">
    <text evidence="1">The sequence shown here is derived from an EMBL/GenBank/DDBJ whole genome shotgun (WGS) entry which is preliminary data.</text>
</comment>
<sequence length="88" mass="10064">CYYKVDLNKSSFYDLQTSKDKKKAAEFIDMIYAKAETQMKEAALESGILVDAEKMSGRVLTPFLSNLTDKTVILHFKTIPDKVILQKR</sequence>
<proteinExistence type="predicted"/>
<name>A0A2T4DVU0_9BACT</name>